<accession>A0ABN1HP52</accession>
<dbReference type="Proteomes" id="UP001500238">
    <property type="component" value="Unassembled WGS sequence"/>
</dbReference>
<protein>
    <submittedName>
        <fullName evidence="1">Uncharacterized protein</fullName>
    </submittedName>
</protein>
<proteinExistence type="predicted"/>
<name>A0ABN1HP52_9SPHN</name>
<dbReference type="EMBL" id="BAAAES010000004">
    <property type="protein sequence ID" value="GAA0661228.1"/>
    <property type="molecule type" value="Genomic_DNA"/>
</dbReference>
<keyword evidence="2" id="KW-1185">Reference proteome</keyword>
<organism evidence="1 2">
    <name type="scientific">Sphingomonas insulae</name>
    <dbReference type="NCBI Taxonomy" id="424800"/>
    <lineage>
        <taxon>Bacteria</taxon>
        <taxon>Pseudomonadati</taxon>
        <taxon>Pseudomonadota</taxon>
        <taxon>Alphaproteobacteria</taxon>
        <taxon>Sphingomonadales</taxon>
        <taxon>Sphingomonadaceae</taxon>
        <taxon>Sphingomonas</taxon>
    </lineage>
</organism>
<sequence length="82" mass="8771">MARTALRVSGGGDRPQLDAMASDHELWAIALNVEQNYGSEGARHIAERIGGAALAGEWEAVALWKAVAAKYDLLRQDVGARP</sequence>
<reference evidence="1 2" key="1">
    <citation type="journal article" date="2019" name="Int. J. Syst. Evol. Microbiol.">
        <title>The Global Catalogue of Microorganisms (GCM) 10K type strain sequencing project: providing services to taxonomists for standard genome sequencing and annotation.</title>
        <authorList>
            <consortium name="The Broad Institute Genomics Platform"/>
            <consortium name="The Broad Institute Genome Sequencing Center for Infectious Disease"/>
            <person name="Wu L."/>
            <person name="Ma J."/>
        </authorList>
    </citation>
    <scope>NUCLEOTIDE SEQUENCE [LARGE SCALE GENOMIC DNA]</scope>
    <source>
        <strain evidence="1 2">JCM 14603</strain>
    </source>
</reference>
<dbReference type="InterPro" id="IPR054234">
    <property type="entry name" value="DUF6961"/>
</dbReference>
<evidence type="ECO:0000313" key="1">
    <source>
        <dbReference type="EMBL" id="GAA0661228.1"/>
    </source>
</evidence>
<comment type="caution">
    <text evidence="1">The sequence shown here is derived from an EMBL/GenBank/DDBJ whole genome shotgun (WGS) entry which is preliminary data.</text>
</comment>
<evidence type="ECO:0000313" key="2">
    <source>
        <dbReference type="Proteomes" id="UP001500238"/>
    </source>
</evidence>
<gene>
    <name evidence="1" type="ORF">GCM10009102_07470</name>
</gene>
<dbReference type="Pfam" id="PF22284">
    <property type="entry name" value="DUF6961"/>
    <property type="match status" value="1"/>
</dbReference>